<dbReference type="CDD" id="cd01335">
    <property type="entry name" value="Radical_SAM"/>
    <property type="match status" value="1"/>
</dbReference>
<dbReference type="EMBL" id="CP054143">
    <property type="protein sequence ID" value="QKJ67373.1"/>
    <property type="molecule type" value="Genomic_DNA"/>
</dbReference>
<protein>
    <submittedName>
        <fullName evidence="1">Radical SAM protein</fullName>
    </submittedName>
</protein>
<name>A0A6M8SQ29_9NEIS</name>
<proteinExistence type="predicted"/>
<dbReference type="Proteomes" id="UP000504844">
    <property type="component" value="Chromosome"/>
</dbReference>
<dbReference type="RefSeq" id="WP_173533875.1">
    <property type="nucleotide sequence ID" value="NZ_CP054143.1"/>
</dbReference>
<dbReference type="SUPFAM" id="SSF102114">
    <property type="entry name" value="Radical SAM enzymes"/>
    <property type="match status" value="1"/>
</dbReference>
<dbReference type="InterPro" id="IPR013785">
    <property type="entry name" value="Aldolase_TIM"/>
</dbReference>
<evidence type="ECO:0000313" key="2">
    <source>
        <dbReference type="Proteomes" id="UP000504844"/>
    </source>
</evidence>
<organism evidence="1 2">
    <name type="scientific">Deefgea piscis</name>
    <dbReference type="NCBI Taxonomy" id="2739061"/>
    <lineage>
        <taxon>Bacteria</taxon>
        <taxon>Pseudomonadati</taxon>
        <taxon>Pseudomonadota</taxon>
        <taxon>Betaproteobacteria</taxon>
        <taxon>Neisseriales</taxon>
        <taxon>Chitinibacteraceae</taxon>
        <taxon>Deefgea</taxon>
    </lineage>
</organism>
<dbReference type="Gene3D" id="3.20.20.70">
    <property type="entry name" value="Aldolase class I"/>
    <property type="match status" value="1"/>
</dbReference>
<dbReference type="AlphaFoldDB" id="A0A6M8SQ29"/>
<sequence>MSLKTQWIAPLQVNDHRRDIAGLTYVYPVVSRRAGGVSVGINLNPNNACNWRCVYCQVPDLQRGTAPEIALPQLEFELDLMLGDVVNGDFMARAVPDGVRRLNDIAFSGNGEPTTSGQFAECVAIVERALDRFSLRGQIKVVLITNGSQLDKAGVQLALKTMASLRGEVWFKVDRAPQDDFAWVNQIRLNRQQVTRRLAQAAALCPTWIQTCMFAVDGQLPSEVELQAYLTFLAQQIEAGVKLEGVLLYGIARTSMQAEASQLSAAPTEWMQRLAERITSLGLSVKLAA</sequence>
<accession>A0A6M8SQ29</accession>
<dbReference type="KEGG" id="dee:HQN60_12040"/>
<dbReference type="InterPro" id="IPR058240">
    <property type="entry name" value="rSAM_sf"/>
</dbReference>
<evidence type="ECO:0000313" key="1">
    <source>
        <dbReference type="EMBL" id="QKJ67373.1"/>
    </source>
</evidence>
<keyword evidence="2" id="KW-1185">Reference proteome</keyword>
<reference evidence="1 2" key="1">
    <citation type="submission" date="2020-05" db="EMBL/GenBank/DDBJ databases">
        <title>Complete genome sequence of Deefgea sp. D17.</title>
        <authorList>
            <person name="Bae J.-W."/>
            <person name="Han J.E."/>
        </authorList>
    </citation>
    <scope>NUCLEOTIDE SEQUENCE [LARGE SCALE GENOMIC DNA]</scope>
    <source>
        <strain evidence="1 2">D17</strain>
    </source>
</reference>
<gene>
    <name evidence="1" type="ORF">HQN60_12040</name>
</gene>